<dbReference type="InParanoid" id="F0XIR8"/>
<dbReference type="InterPro" id="IPR036420">
    <property type="entry name" value="BRCT_dom_sf"/>
</dbReference>
<feature type="domain" description="FHA" evidence="9">
    <location>
        <begin position="24"/>
        <end position="87"/>
    </location>
</feature>
<feature type="region of interest" description="Disordered" evidence="8">
    <location>
        <begin position="774"/>
        <end position="833"/>
    </location>
</feature>
<reference evidence="10 11" key="1">
    <citation type="journal article" date="2011" name="Proc. Natl. Acad. Sci. U.S.A.">
        <title>Genome and transcriptome analyses of the mountain pine beetle-fungal symbiont Grosmannia clavigera, a lodgepole pine pathogen.</title>
        <authorList>
            <person name="DiGuistini S."/>
            <person name="Wang Y."/>
            <person name="Liao N.Y."/>
            <person name="Taylor G."/>
            <person name="Tanguay P."/>
            <person name="Feau N."/>
            <person name="Henrissat B."/>
            <person name="Chan S.K."/>
            <person name="Hesse-Orce U."/>
            <person name="Alamouti S.M."/>
            <person name="Tsui C.K.M."/>
            <person name="Docking R.T."/>
            <person name="Levasseur A."/>
            <person name="Haridas S."/>
            <person name="Robertson G."/>
            <person name="Birol I."/>
            <person name="Holt R.A."/>
            <person name="Marra M.A."/>
            <person name="Hamelin R.C."/>
            <person name="Hirst M."/>
            <person name="Jones S.J.M."/>
            <person name="Bohlmann J."/>
            <person name="Breuil C."/>
        </authorList>
    </citation>
    <scope>NUCLEOTIDE SEQUENCE [LARGE SCALE GENOMIC DNA]</scope>
    <source>
        <strain evidence="11">kw1407 / UAMH 11150</strain>
    </source>
</reference>
<dbReference type="PANTHER" id="PTHR12162">
    <property type="entry name" value="NIBRIN-RELATED"/>
    <property type="match status" value="1"/>
</dbReference>
<keyword evidence="4" id="KW-0227">DNA damage</keyword>
<feature type="compositionally biased region" description="Basic and acidic residues" evidence="8">
    <location>
        <begin position="540"/>
        <end position="549"/>
    </location>
</feature>
<feature type="region of interest" description="Disordered" evidence="8">
    <location>
        <begin position="734"/>
        <end position="755"/>
    </location>
</feature>
<evidence type="ECO:0000256" key="4">
    <source>
        <dbReference type="ARBA" id="ARBA00022763"/>
    </source>
</evidence>
<keyword evidence="3" id="KW-0158">Chromosome</keyword>
<keyword evidence="11" id="KW-1185">Reference proteome</keyword>
<dbReference type="PANTHER" id="PTHR12162:SF0">
    <property type="entry name" value="NIBRIN"/>
    <property type="match status" value="1"/>
</dbReference>
<evidence type="ECO:0000256" key="1">
    <source>
        <dbReference type="ARBA" id="ARBA00004123"/>
    </source>
</evidence>
<dbReference type="GeneID" id="25975468"/>
<dbReference type="EMBL" id="GL629782">
    <property type="protein sequence ID" value="EFX02426.1"/>
    <property type="molecule type" value="Genomic_DNA"/>
</dbReference>
<evidence type="ECO:0000256" key="7">
    <source>
        <dbReference type="ARBA" id="ARBA00044757"/>
    </source>
</evidence>
<dbReference type="Pfam" id="PF16508">
    <property type="entry name" value="NIBRIN_BRCT_II"/>
    <property type="match status" value="1"/>
</dbReference>
<evidence type="ECO:0000313" key="11">
    <source>
        <dbReference type="Proteomes" id="UP000007796"/>
    </source>
</evidence>
<name>F0XIR8_GROCL</name>
<dbReference type="GO" id="GO:0000724">
    <property type="term" value="P:double-strand break repair via homologous recombination"/>
    <property type="evidence" value="ECO:0007669"/>
    <property type="project" value="TreeGrafter"/>
</dbReference>
<dbReference type="RefSeq" id="XP_014171908.1">
    <property type="nucleotide sequence ID" value="XM_014316433.1"/>
</dbReference>
<dbReference type="GO" id="GO:0005694">
    <property type="term" value="C:chromosome"/>
    <property type="evidence" value="ECO:0007669"/>
    <property type="project" value="UniProtKB-SubCell"/>
</dbReference>
<evidence type="ECO:0000256" key="8">
    <source>
        <dbReference type="SAM" id="MobiDB-lite"/>
    </source>
</evidence>
<dbReference type="GO" id="GO:0030870">
    <property type="term" value="C:Mre11 complex"/>
    <property type="evidence" value="ECO:0007669"/>
    <property type="project" value="InterPro"/>
</dbReference>
<protein>
    <submittedName>
        <fullName evidence="10">DNA damage response protein</fullName>
    </submittedName>
</protein>
<evidence type="ECO:0000313" key="10">
    <source>
        <dbReference type="EMBL" id="EFX02426.1"/>
    </source>
</evidence>
<dbReference type="HOGENOM" id="CLU_007951_0_0_1"/>
<dbReference type="SMART" id="SM00240">
    <property type="entry name" value="FHA"/>
    <property type="match status" value="1"/>
</dbReference>
<dbReference type="Proteomes" id="UP000007796">
    <property type="component" value="Unassembled WGS sequence"/>
</dbReference>
<gene>
    <name evidence="10" type="ORF">CMQ_2475</name>
</gene>
<feature type="compositionally biased region" description="Low complexity" evidence="8">
    <location>
        <begin position="774"/>
        <end position="799"/>
    </location>
</feature>
<dbReference type="PROSITE" id="PS50006">
    <property type="entry name" value="FHA_DOMAIN"/>
    <property type="match status" value="1"/>
</dbReference>
<dbReference type="GO" id="GO:0007095">
    <property type="term" value="P:mitotic G2 DNA damage checkpoint signaling"/>
    <property type="evidence" value="ECO:0007669"/>
    <property type="project" value="InterPro"/>
</dbReference>
<dbReference type="InterPro" id="IPR043014">
    <property type="entry name" value="Nibrin_BRCT2_sf"/>
</dbReference>
<dbReference type="eggNOG" id="ENOG502QQ7Y">
    <property type="taxonomic scope" value="Eukaryota"/>
</dbReference>
<evidence type="ECO:0000256" key="2">
    <source>
        <dbReference type="ARBA" id="ARBA00004286"/>
    </source>
</evidence>
<dbReference type="STRING" id="655863.F0XIR8"/>
<comment type="similarity">
    <text evidence="7">Belongs to the Nibrin family.</text>
</comment>
<evidence type="ECO:0000256" key="6">
    <source>
        <dbReference type="ARBA" id="ARBA00023242"/>
    </source>
</evidence>
<dbReference type="AlphaFoldDB" id="F0XIR8"/>
<keyword evidence="5" id="KW-0234">DNA repair</keyword>
<organism evidence="11">
    <name type="scientific">Grosmannia clavigera (strain kw1407 / UAMH 11150)</name>
    <name type="common">Blue stain fungus</name>
    <name type="synonym">Graphiocladiella clavigera</name>
    <dbReference type="NCBI Taxonomy" id="655863"/>
    <lineage>
        <taxon>Eukaryota</taxon>
        <taxon>Fungi</taxon>
        <taxon>Dikarya</taxon>
        <taxon>Ascomycota</taxon>
        <taxon>Pezizomycotina</taxon>
        <taxon>Sordariomycetes</taxon>
        <taxon>Sordariomycetidae</taxon>
        <taxon>Ophiostomatales</taxon>
        <taxon>Ophiostomataceae</taxon>
        <taxon>Leptographium</taxon>
    </lineage>
</organism>
<evidence type="ECO:0000259" key="9">
    <source>
        <dbReference type="PROSITE" id="PS50006"/>
    </source>
</evidence>
<dbReference type="InterPro" id="IPR000253">
    <property type="entry name" value="FHA_dom"/>
</dbReference>
<keyword evidence="6" id="KW-0539">Nucleus</keyword>
<dbReference type="InterPro" id="IPR008984">
    <property type="entry name" value="SMAD_FHA_dom_sf"/>
</dbReference>
<dbReference type="InterPro" id="IPR040227">
    <property type="entry name" value="Nibrin-rel"/>
</dbReference>
<feature type="compositionally biased region" description="Polar residues" evidence="8">
    <location>
        <begin position="744"/>
        <end position="754"/>
    </location>
</feature>
<proteinExistence type="inferred from homology"/>
<dbReference type="Gene3D" id="3.40.50.10980">
    <property type="entry name" value="Nibrin, BRCT2 domain"/>
    <property type="match status" value="1"/>
</dbReference>
<feature type="compositionally biased region" description="Basic and acidic residues" evidence="8">
    <location>
        <begin position="520"/>
        <end position="531"/>
    </location>
</feature>
<dbReference type="Gene3D" id="3.40.50.10190">
    <property type="entry name" value="BRCT domain"/>
    <property type="match status" value="1"/>
</dbReference>
<feature type="region of interest" description="Disordered" evidence="8">
    <location>
        <begin position="503"/>
        <end position="549"/>
    </location>
</feature>
<dbReference type="Pfam" id="PF00498">
    <property type="entry name" value="FHA"/>
    <property type="match status" value="1"/>
</dbReference>
<dbReference type="Gene3D" id="2.60.200.20">
    <property type="match status" value="1"/>
</dbReference>
<dbReference type="SUPFAM" id="SSF49879">
    <property type="entry name" value="SMAD/FHA domain"/>
    <property type="match status" value="1"/>
</dbReference>
<comment type="subcellular location">
    <subcellularLocation>
        <location evidence="2">Chromosome</location>
    </subcellularLocation>
    <subcellularLocation>
        <location evidence="1">Nucleus</location>
    </subcellularLocation>
</comment>
<dbReference type="InterPro" id="IPR032429">
    <property type="entry name" value="Nibrin_BRCT2"/>
</dbReference>
<dbReference type="GO" id="GO:0003684">
    <property type="term" value="F:damaged DNA binding"/>
    <property type="evidence" value="ECO:0007669"/>
    <property type="project" value="TreeGrafter"/>
</dbReference>
<sequence>MWLLDNVGHTFQGRRLWLRPGKRYLFGRTKAEPGQLVISDKTISRKHLTIEVGRVTEGDGTNRESRSVITIEDLNTKIGTVVNGTQIRGQRLVLSQVSNEVKMGHMADLFRITWHPVVLSFSLTTKELRADPWALLREQLEQLDIKYIAEYDIARTTHVVAKKRNTSKGLQALINGKYIVMESFLSAIEAAAGSSALEQDFDGSWPDALEFLPPRGDEPSDRPVSTYNPDERRKDIFDGYTFIFYDQKQYDNLFPPISNGKGKALLAEVIPGETQVDNFICYVKRIAGDQSLGEFEDGGEGKGVVVVRYLPAKGDHVEWFGRFGNAVSLRLDHRLIDQREFLDAILAVEPGMLRRSLQEDSGTPIVISGSADESTQMSAGTAPVADMTVPAVALPTRRGRARRGLTSRFKGFDADLDVENDPNAFPLAAESMQASEEGMFMSQTSAFQEPEPSVARKRPVAAVAEEGEDIMGDIAPTAAAVKRRRIAAGIEPVPPRQCLESEAADEGGTANGEGPAGSNKDGRGKGKKAEDNAILNQARKNREAAEKRAAEERERLAQIQSDGIDAEEIRRLTIVEEISVRGPTGLRTREQDVADGRWDPHWNGRRNFKKFRKQGDAAGRPIQRVIVGLEAVKTKEYGIGDDYWLEGENNSSWRRGPVGQHSTGGYSSIEVDSTVTSTVLGAREGRHVLSTATESSIGLSSVGPADGVADVEVILDTEPEMDSMDTMALEADLPRTRAGKVAQKTATRQRQADVQASLDTQTQLDVQLQLADATQTQTQSASTRGKRTASVAASGPRAAPAKKPRRGAAGAMTIQDSDSDSDDGLQFKFRSRR</sequence>
<accession>F0XIR8</accession>
<dbReference type="OrthoDB" id="552194at2759"/>
<evidence type="ECO:0000256" key="5">
    <source>
        <dbReference type="ARBA" id="ARBA00023204"/>
    </source>
</evidence>
<evidence type="ECO:0000256" key="3">
    <source>
        <dbReference type="ARBA" id="ARBA00022454"/>
    </source>
</evidence>